<proteinExistence type="predicted"/>
<sequence length="715" mass="82850">MTRYDMFLSHKRLMEQGFHPAVTSKTPLQLEKDYFVEVERLIGYRKAQDPARYLTTAMLLTRYDRRRKTESKDNLLADILSTIDVGGEVAVHLFIDGRASVLNAALTASTSWRAIANNVKIWDFNASDMRIDGQSGVFLIVNPECTVGELSIADALDPYGLDPGNHMSQWCGEAMRLEREIYFSIYLVHGQVQAGKKNRNANRRRGNNRREQPNRSLLPIAFLREEILEAIGSIKNIKAIWSCSQFLCSPPSRLFEPPNVFALDRLNHLLRNIYEQRTALKVLYLERVPYLDRRLVAVILRACPNVRMVGIYDCPLIHFGDVLCFIDLIHEINRKRRAAKNPQIMGFDFFPRYHYGGPKTSEHSATYGLTWGPQTHDVAQRGFYNIIMKAFFKARRMKLGLLFDKGKAFRQYLSKVPNNPLAVPTFLDALYRLMEARTDEQRRPIMYDLLKPVRLGLDMPLNANLDNDWPRYYNDIMGRYLVFCASCGYETVQEFYSLPARAQPPPHRNCTGCSYRSWLDREEDHLKQHKKAILNTLFPDWNPDDHNEDAPLAQQAKSLIRLRSTIAVKSIPAHYIDDQGHWRQRPTENTHVRHRKVHEDSLQNLPSLHDLLHGKGQIRRWGDVYNKCNNLDMYCRALRCIRAESPRHPLVTKQFHGGMPDHVEELQPPQAVVSVKCSYDLKLAWDFYQDLVAWGLAAHEMDEATAKARRQRNFW</sequence>
<evidence type="ECO:0000313" key="2">
    <source>
        <dbReference type="Proteomes" id="UP000078544"/>
    </source>
</evidence>
<dbReference type="EMBL" id="AZGY01000016">
    <property type="protein sequence ID" value="KZZ92053.1"/>
    <property type="molecule type" value="Genomic_DNA"/>
</dbReference>
<dbReference type="AlphaFoldDB" id="A0A162IDX8"/>
<reference evidence="1 2" key="1">
    <citation type="journal article" date="2016" name="Genome Biol. Evol.">
        <title>Divergent and convergent evolution of fungal pathogenicity.</title>
        <authorList>
            <person name="Shang Y."/>
            <person name="Xiao G."/>
            <person name="Zheng P."/>
            <person name="Cen K."/>
            <person name="Zhan S."/>
            <person name="Wang C."/>
        </authorList>
    </citation>
    <scope>NUCLEOTIDE SEQUENCE [LARGE SCALE GENOMIC DNA]</scope>
    <source>
        <strain evidence="1 2">RCEF 2490</strain>
    </source>
</reference>
<dbReference type="Proteomes" id="UP000078544">
    <property type="component" value="Unassembled WGS sequence"/>
</dbReference>
<dbReference type="STRING" id="1081109.A0A162IDX8"/>
<keyword evidence="2" id="KW-1185">Reference proteome</keyword>
<accession>A0A162IDX8</accession>
<comment type="caution">
    <text evidence="1">The sequence shown here is derived from an EMBL/GenBank/DDBJ whole genome shotgun (WGS) entry which is preliminary data.</text>
</comment>
<dbReference type="OrthoDB" id="5428138at2759"/>
<name>A0A162IDX8_9HYPO</name>
<organism evidence="1 2">
    <name type="scientific">Moelleriella libera RCEF 2490</name>
    <dbReference type="NCBI Taxonomy" id="1081109"/>
    <lineage>
        <taxon>Eukaryota</taxon>
        <taxon>Fungi</taxon>
        <taxon>Dikarya</taxon>
        <taxon>Ascomycota</taxon>
        <taxon>Pezizomycotina</taxon>
        <taxon>Sordariomycetes</taxon>
        <taxon>Hypocreomycetidae</taxon>
        <taxon>Hypocreales</taxon>
        <taxon>Clavicipitaceae</taxon>
        <taxon>Moelleriella</taxon>
    </lineage>
</organism>
<protein>
    <submittedName>
        <fullName evidence="1">Uncharacterized protein</fullName>
    </submittedName>
</protein>
<evidence type="ECO:0000313" key="1">
    <source>
        <dbReference type="EMBL" id="KZZ92053.1"/>
    </source>
</evidence>
<gene>
    <name evidence="1" type="ORF">AAL_06263</name>
</gene>